<dbReference type="InterPro" id="IPR036045">
    <property type="entry name" value="Sec1-like_sf"/>
</dbReference>
<dbReference type="STRING" id="2903.R1F6G8"/>
<reference evidence="3" key="2">
    <citation type="submission" date="2024-10" db="UniProtKB">
        <authorList>
            <consortium name="EnsemblProtists"/>
        </authorList>
    </citation>
    <scope>IDENTIFICATION</scope>
</reference>
<accession>A0A0D3KFG5</accession>
<dbReference type="InterPro" id="IPR043127">
    <property type="entry name" value="Sec-1-like_dom3a"/>
</dbReference>
<sequence>MPPSLFRRKKKAEAVEAGPAADAPAGSSLAAYADVYSLERVSARDGPPSGSGGPSLRDRARQRLVSEVFGTLRAMPCGAVLLVDGVTMPVISSLFRVSELMEAGVHLVEHITMRGPDGNYLRRQQLTSLPALYFLTPSVESLGRLIDDFRNPKAPAYASAHLFFSSRVSDALVAKLKASPAMPRVRSFKEVHLEFSLREADLFAVSPSPGAPSALATLFRIDTDKPAKRARLHEVHKIGTSLATLFTTLGAAPIVRAATSAVAAAIACATQEKLDALDRAGALPAVEEAASGAPPPLLLVLDRAFDPLSPLLHEFTYQAMVHDLLPVAEGDRYRYTYVGNSGQSLSKEVLLNEADPLWLRYRHMHIADLTVELDADYKAFLRDNEASAGLASGNADLSEMAAGLRAMPKFQEAMGRWSLHISLVSELVSRYEAFGLEAAALLEQAMACGSSPDGKPCTSPLADLRSLLADDATARSPIDALRLLMVYVVTQEGIKPEVRRELFELAGIQPEDQVAILNLFHLNVNLTHGLKPPKPPQRKQPEPAVEPAASAAPVRESGYDVSRFTPPLRSLAQRALSGELPSDDFPYMRPHLAASAAATPTHEAAGLPSWATDAAAEPAGAAGGAGGGGRRLVVFVAGGVTYAEARELHELGREMGCDVMLGATALLTPQRYVMELKELKALESRVEQRA</sequence>
<reference evidence="4" key="1">
    <citation type="journal article" date="2013" name="Nature">
        <title>Pan genome of the phytoplankton Emiliania underpins its global distribution.</title>
        <authorList>
            <person name="Read B.A."/>
            <person name="Kegel J."/>
            <person name="Klute M.J."/>
            <person name="Kuo A."/>
            <person name="Lefebvre S.C."/>
            <person name="Maumus F."/>
            <person name="Mayer C."/>
            <person name="Miller J."/>
            <person name="Monier A."/>
            <person name="Salamov A."/>
            <person name="Young J."/>
            <person name="Aguilar M."/>
            <person name="Claverie J.M."/>
            <person name="Frickenhaus S."/>
            <person name="Gonzalez K."/>
            <person name="Herman E.K."/>
            <person name="Lin Y.C."/>
            <person name="Napier J."/>
            <person name="Ogata H."/>
            <person name="Sarno A.F."/>
            <person name="Shmutz J."/>
            <person name="Schroeder D."/>
            <person name="de Vargas C."/>
            <person name="Verret F."/>
            <person name="von Dassow P."/>
            <person name="Valentin K."/>
            <person name="Van de Peer Y."/>
            <person name="Wheeler G."/>
            <person name="Dacks J.B."/>
            <person name="Delwiche C.F."/>
            <person name="Dyhrman S.T."/>
            <person name="Glockner G."/>
            <person name="John U."/>
            <person name="Richards T."/>
            <person name="Worden A.Z."/>
            <person name="Zhang X."/>
            <person name="Grigoriev I.V."/>
            <person name="Allen A.E."/>
            <person name="Bidle K."/>
            <person name="Borodovsky M."/>
            <person name="Bowler C."/>
            <person name="Brownlee C."/>
            <person name="Cock J.M."/>
            <person name="Elias M."/>
            <person name="Gladyshev V.N."/>
            <person name="Groth M."/>
            <person name="Guda C."/>
            <person name="Hadaegh A."/>
            <person name="Iglesias-Rodriguez M.D."/>
            <person name="Jenkins J."/>
            <person name="Jones B.M."/>
            <person name="Lawson T."/>
            <person name="Leese F."/>
            <person name="Lindquist E."/>
            <person name="Lobanov A."/>
            <person name="Lomsadze A."/>
            <person name="Malik S.B."/>
            <person name="Marsh M.E."/>
            <person name="Mackinder L."/>
            <person name="Mock T."/>
            <person name="Mueller-Roeber B."/>
            <person name="Pagarete A."/>
            <person name="Parker M."/>
            <person name="Probert I."/>
            <person name="Quesneville H."/>
            <person name="Raines C."/>
            <person name="Rensing S.A."/>
            <person name="Riano-Pachon D.M."/>
            <person name="Richier S."/>
            <person name="Rokitta S."/>
            <person name="Shiraiwa Y."/>
            <person name="Soanes D.M."/>
            <person name="van der Giezen M."/>
            <person name="Wahlund T.M."/>
            <person name="Williams B."/>
            <person name="Wilson W."/>
            <person name="Wolfe G."/>
            <person name="Wurch L.L."/>
        </authorList>
    </citation>
    <scope>NUCLEOTIDE SEQUENCE</scope>
</reference>
<dbReference type="Proteomes" id="UP000013827">
    <property type="component" value="Unassembled WGS sequence"/>
</dbReference>
<evidence type="ECO:0000256" key="2">
    <source>
        <dbReference type="SAM" id="MobiDB-lite"/>
    </source>
</evidence>
<feature type="region of interest" description="Disordered" evidence="2">
    <location>
        <begin position="530"/>
        <end position="559"/>
    </location>
</feature>
<dbReference type="Gene3D" id="3.40.50.2060">
    <property type="match status" value="1"/>
</dbReference>
<name>A0A0D3KFG5_EMIH1</name>
<dbReference type="PIRSF" id="PIRSF005715">
    <property type="entry name" value="VPS45_Sec1"/>
    <property type="match status" value="1"/>
</dbReference>
<evidence type="ECO:0000313" key="4">
    <source>
        <dbReference type="Proteomes" id="UP000013827"/>
    </source>
</evidence>
<feature type="compositionally biased region" description="Low complexity" evidence="2">
    <location>
        <begin position="15"/>
        <end position="25"/>
    </location>
</feature>
<organism evidence="3 4">
    <name type="scientific">Emiliania huxleyi (strain CCMP1516)</name>
    <dbReference type="NCBI Taxonomy" id="280463"/>
    <lineage>
        <taxon>Eukaryota</taxon>
        <taxon>Haptista</taxon>
        <taxon>Haptophyta</taxon>
        <taxon>Prymnesiophyceae</taxon>
        <taxon>Isochrysidales</taxon>
        <taxon>Noelaerhabdaceae</taxon>
        <taxon>Emiliania</taxon>
    </lineage>
</organism>
<dbReference type="EnsemblProtists" id="EOD34500">
    <property type="protein sequence ID" value="EOD34500"/>
    <property type="gene ID" value="EMIHUDRAFT_363494"/>
</dbReference>
<dbReference type="GeneID" id="17279725"/>
<feature type="compositionally biased region" description="Basic residues" evidence="2">
    <location>
        <begin position="1"/>
        <end position="11"/>
    </location>
</feature>
<dbReference type="eggNOG" id="KOG1300">
    <property type="taxonomic scope" value="Eukaryota"/>
</dbReference>
<dbReference type="InterPro" id="IPR043154">
    <property type="entry name" value="Sec-1-like_dom1"/>
</dbReference>
<dbReference type="InterPro" id="IPR027482">
    <property type="entry name" value="Sec1-like_dom2"/>
</dbReference>
<dbReference type="Gene3D" id="3.40.50.1910">
    <property type="match status" value="1"/>
</dbReference>
<dbReference type="Gene3D" id="1.25.40.60">
    <property type="match status" value="1"/>
</dbReference>
<dbReference type="PANTHER" id="PTHR11679">
    <property type="entry name" value="VESICLE PROTEIN SORTING-ASSOCIATED"/>
    <property type="match status" value="1"/>
</dbReference>
<dbReference type="InterPro" id="IPR001619">
    <property type="entry name" value="Sec1-like"/>
</dbReference>
<dbReference type="AlphaFoldDB" id="A0A0D3KFG5"/>
<dbReference type="Pfam" id="PF00995">
    <property type="entry name" value="Sec1"/>
    <property type="match status" value="1"/>
</dbReference>
<keyword evidence="4" id="KW-1185">Reference proteome</keyword>
<dbReference type="RefSeq" id="XP_005786929.1">
    <property type="nucleotide sequence ID" value="XM_005786872.1"/>
</dbReference>
<dbReference type="GO" id="GO:0016192">
    <property type="term" value="P:vesicle-mediated transport"/>
    <property type="evidence" value="ECO:0007669"/>
    <property type="project" value="InterPro"/>
</dbReference>
<feature type="region of interest" description="Disordered" evidence="2">
    <location>
        <begin position="1"/>
        <end position="25"/>
    </location>
</feature>
<proteinExistence type="inferred from homology"/>
<dbReference type="KEGG" id="ehx:EMIHUDRAFT_363494"/>
<protein>
    <submittedName>
        <fullName evidence="3">Uncharacterized protein</fullName>
    </submittedName>
</protein>
<dbReference type="SUPFAM" id="SSF56815">
    <property type="entry name" value="Sec1/munc18-like (SM) proteins"/>
    <property type="match status" value="1"/>
</dbReference>
<dbReference type="Gene3D" id="3.90.830.10">
    <property type="entry name" value="Syntaxin Binding Protein 1, Chain A, domain 2"/>
    <property type="match status" value="1"/>
</dbReference>
<evidence type="ECO:0000256" key="1">
    <source>
        <dbReference type="ARBA" id="ARBA00009884"/>
    </source>
</evidence>
<feature type="compositionally biased region" description="Low complexity" evidence="2">
    <location>
        <begin position="542"/>
        <end position="554"/>
    </location>
</feature>
<comment type="similarity">
    <text evidence="1">Belongs to the STXBP/unc-18/SEC1 family.</text>
</comment>
<evidence type="ECO:0000313" key="3">
    <source>
        <dbReference type="EnsemblProtists" id="EOD34500"/>
    </source>
</evidence>
<dbReference type="HOGENOM" id="CLU_009210_1_0_1"/>
<dbReference type="PaxDb" id="2903-EOD34500"/>